<keyword evidence="3" id="KW-1003">Cell membrane</keyword>
<dbReference type="Proteomes" id="UP001163046">
    <property type="component" value="Unassembled WGS sequence"/>
</dbReference>
<dbReference type="InterPro" id="IPR003903">
    <property type="entry name" value="UIM_dom"/>
</dbReference>
<evidence type="ECO:0000256" key="9">
    <source>
        <dbReference type="SAM" id="Coils"/>
    </source>
</evidence>
<dbReference type="GO" id="GO:0005770">
    <property type="term" value="C:late endosome"/>
    <property type="evidence" value="ECO:0007669"/>
    <property type="project" value="UniProtKB-SubCell"/>
</dbReference>
<evidence type="ECO:0000256" key="1">
    <source>
        <dbReference type="ARBA" id="ARBA00004236"/>
    </source>
</evidence>
<dbReference type="InterPro" id="IPR036770">
    <property type="entry name" value="Ankyrin_rpt-contain_sf"/>
</dbReference>
<accession>A0A9W9Z2N0</accession>
<dbReference type="InterPro" id="IPR021832">
    <property type="entry name" value="ANKRD13"/>
</dbReference>
<protein>
    <submittedName>
        <fullName evidence="12">Ankyrin repeat domain-containing protein 13D</fullName>
    </submittedName>
</protein>
<comment type="function">
    <text evidence="7">Ubiquitin-binding protein that specifically recognizes and binds 'Lys-63'-linked ubiquitin. Does not bind 'Lys-48'-linked ubiquitin. Positively regulates the internalization of ligand-activated EGFR by binding to the Ub moiety of ubiquitinated EGFR at the cell membrane.</text>
</comment>
<dbReference type="FunFam" id="1.25.40.20:FF:000057">
    <property type="entry name" value="Ankyrin repeat domain-containing protein 13B"/>
    <property type="match status" value="1"/>
</dbReference>
<dbReference type="Pfam" id="PF12796">
    <property type="entry name" value="Ank_2"/>
    <property type="match status" value="1"/>
</dbReference>
<keyword evidence="8" id="KW-0040">ANK repeat</keyword>
<evidence type="ECO:0000256" key="7">
    <source>
        <dbReference type="ARBA" id="ARBA00024956"/>
    </source>
</evidence>
<dbReference type="Pfam" id="PF11904">
    <property type="entry name" value="ANKRD13_C"/>
    <property type="match status" value="1"/>
</dbReference>
<evidence type="ECO:0000256" key="6">
    <source>
        <dbReference type="ARBA" id="ARBA00023136"/>
    </source>
</evidence>
<evidence type="ECO:0000313" key="12">
    <source>
        <dbReference type="EMBL" id="KAJ7374012.1"/>
    </source>
</evidence>
<dbReference type="InterPro" id="IPR002110">
    <property type="entry name" value="Ankyrin_rpt"/>
</dbReference>
<evidence type="ECO:0000256" key="10">
    <source>
        <dbReference type="SAM" id="MobiDB-lite"/>
    </source>
</evidence>
<dbReference type="EMBL" id="MU826829">
    <property type="protein sequence ID" value="KAJ7374012.1"/>
    <property type="molecule type" value="Genomic_DNA"/>
</dbReference>
<keyword evidence="4" id="KW-0677">Repeat</keyword>
<dbReference type="SMART" id="SM00248">
    <property type="entry name" value="ANK"/>
    <property type="match status" value="2"/>
</dbReference>
<keyword evidence="6" id="KW-0472">Membrane</keyword>
<dbReference type="PROSITE" id="PS50088">
    <property type="entry name" value="ANK_REPEAT"/>
    <property type="match status" value="1"/>
</dbReference>
<keyword evidence="5" id="KW-0967">Endosome</keyword>
<feature type="repeat" description="ANK" evidence="8">
    <location>
        <begin position="57"/>
        <end position="89"/>
    </location>
</feature>
<dbReference type="GO" id="GO:0002091">
    <property type="term" value="P:negative regulation of receptor internalization"/>
    <property type="evidence" value="ECO:0007669"/>
    <property type="project" value="UniProtKB-ARBA"/>
</dbReference>
<name>A0A9W9Z2N0_9CNID</name>
<evidence type="ECO:0000256" key="4">
    <source>
        <dbReference type="ARBA" id="ARBA00022737"/>
    </source>
</evidence>
<feature type="coiled-coil region" evidence="9">
    <location>
        <begin position="608"/>
        <end position="635"/>
    </location>
</feature>
<evidence type="ECO:0000256" key="2">
    <source>
        <dbReference type="ARBA" id="ARBA00004603"/>
    </source>
</evidence>
<comment type="caution">
    <text evidence="12">The sequence shown here is derived from an EMBL/GenBank/DDBJ whole genome shotgun (WGS) entry which is preliminary data.</text>
</comment>
<gene>
    <name evidence="12" type="primary">ANKRD13D</name>
    <name evidence="12" type="ORF">OS493_009341</name>
</gene>
<feature type="domain" description="Ankyrin repeat" evidence="11">
    <location>
        <begin position="173"/>
        <end position="511"/>
    </location>
</feature>
<comment type="subcellular location">
    <subcellularLocation>
        <location evidence="1">Cell membrane</location>
    </subcellularLocation>
    <subcellularLocation>
        <location evidence="2">Late endosome</location>
    </subcellularLocation>
</comment>
<dbReference type="SUPFAM" id="SSF48403">
    <property type="entry name" value="Ankyrin repeat"/>
    <property type="match status" value="1"/>
</dbReference>
<dbReference type="SMART" id="SM00726">
    <property type="entry name" value="UIM"/>
    <property type="match status" value="4"/>
</dbReference>
<dbReference type="PANTHER" id="PTHR12447">
    <property type="entry name" value="ANKYRIN REPEAT DOMAIN-CONTAINING PROTEIN 13"/>
    <property type="match status" value="1"/>
</dbReference>
<evidence type="ECO:0000256" key="5">
    <source>
        <dbReference type="ARBA" id="ARBA00022753"/>
    </source>
</evidence>
<dbReference type="Pfam" id="PF02809">
    <property type="entry name" value="UIM"/>
    <property type="match status" value="4"/>
</dbReference>
<dbReference type="AlphaFoldDB" id="A0A9W9Z2N0"/>
<dbReference type="InterPro" id="IPR055285">
    <property type="entry name" value="ANKRD13_C"/>
</dbReference>
<keyword evidence="13" id="KW-1185">Reference proteome</keyword>
<evidence type="ECO:0000256" key="3">
    <source>
        <dbReference type="ARBA" id="ARBA00022475"/>
    </source>
</evidence>
<evidence type="ECO:0000259" key="11">
    <source>
        <dbReference type="Pfam" id="PF11904"/>
    </source>
</evidence>
<dbReference type="Gene3D" id="1.25.40.20">
    <property type="entry name" value="Ankyrin repeat-containing domain"/>
    <property type="match status" value="1"/>
</dbReference>
<sequence length="640" mass="71716">MAASGGGKDILAASANISRDKILSDFPLHWHVWHKDSSSLEEELALNKHDKELLDPRGRTPLHLAVSLGYLDCVKCLLQGGCDANAINRDGWNVSHEAISTGNPEILSLVLQHRDFQRGSQRLAGIPELLDELNSTSDFYVEMKWEFTSWVPFMSRMCPSDTYKIYKCGANVRADTTLIGFDQNDWQRGNRSYVFKGLAEGGEFLEIDHDKKRYFRETLRIREDFRDLEGLKPSDDSINARLTTPAAATMLNTDNIAFTRHKTMWGWGGDKTEVVNGFDCKVYTASGVEVLTKTRVEHLNAEDKQTAQNTNDTFAANGLQTLLGIEEENLSSNLEDEQTGSVADPTSTNPYCMSIEEYFNPTPEANTRDIGKLKEMSVKKQKFKATISMSDKHPLSLREQVLPIIKLLAISNTHFAKLRDFIALHLPAGFPVKIEIPLFHVLNAKVTFGNISGGESPVAGVHAIRADIQQIDEERETPAGQDEEPSTAAGMAATCRCVIESTCFEAPAGYREVNLDQPVAPIRDEEDEMLQLAIQQSLLEYQQDPAQMMTLQALRDSHQESDDDLQRAIRESMREGDVEENEAIENPTGDREEGDGAVVYDEDLQWAMAMSEQQLEEDERLRKQEEEDLAKVIQLSLAEN</sequence>
<dbReference type="PROSITE" id="PS50297">
    <property type="entry name" value="ANK_REP_REGION"/>
    <property type="match status" value="1"/>
</dbReference>
<evidence type="ECO:0000256" key="8">
    <source>
        <dbReference type="PROSITE-ProRule" id="PRU00023"/>
    </source>
</evidence>
<dbReference type="PANTHER" id="PTHR12447:SF31">
    <property type="entry name" value="LD31969P"/>
    <property type="match status" value="1"/>
</dbReference>
<dbReference type="OrthoDB" id="1585644at2759"/>
<organism evidence="12 13">
    <name type="scientific">Desmophyllum pertusum</name>
    <dbReference type="NCBI Taxonomy" id="174260"/>
    <lineage>
        <taxon>Eukaryota</taxon>
        <taxon>Metazoa</taxon>
        <taxon>Cnidaria</taxon>
        <taxon>Anthozoa</taxon>
        <taxon>Hexacorallia</taxon>
        <taxon>Scleractinia</taxon>
        <taxon>Caryophylliina</taxon>
        <taxon>Caryophylliidae</taxon>
        <taxon>Desmophyllum</taxon>
    </lineage>
</organism>
<keyword evidence="9" id="KW-0175">Coiled coil</keyword>
<dbReference type="GO" id="GO:0005886">
    <property type="term" value="C:plasma membrane"/>
    <property type="evidence" value="ECO:0007669"/>
    <property type="project" value="UniProtKB-SubCell"/>
</dbReference>
<reference evidence="12" key="1">
    <citation type="submission" date="2023-01" db="EMBL/GenBank/DDBJ databases">
        <title>Genome assembly of the deep-sea coral Lophelia pertusa.</title>
        <authorList>
            <person name="Herrera S."/>
            <person name="Cordes E."/>
        </authorList>
    </citation>
    <scope>NUCLEOTIDE SEQUENCE</scope>
    <source>
        <strain evidence="12">USNM1676648</strain>
        <tissue evidence="12">Polyp</tissue>
    </source>
</reference>
<evidence type="ECO:0000313" key="13">
    <source>
        <dbReference type="Proteomes" id="UP001163046"/>
    </source>
</evidence>
<dbReference type="GO" id="GO:0140036">
    <property type="term" value="F:ubiquitin-modified protein reader activity"/>
    <property type="evidence" value="ECO:0007669"/>
    <property type="project" value="UniProtKB-ARBA"/>
</dbReference>
<proteinExistence type="predicted"/>
<dbReference type="PROSITE" id="PS50330">
    <property type="entry name" value="UIM"/>
    <property type="match status" value="3"/>
</dbReference>
<feature type="region of interest" description="Disordered" evidence="10">
    <location>
        <begin position="574"/>
        <end position="596"/>
    </location>
</feature>